<comment type="caution">
    <text evidence="1">The sequence shown here is derived from an EMBL/GenBank/DDBJ whole genome shotgun (WGS) entry which is preliminary data.</text>
</comment>
<reference evidence="1" key="1">
    <citation type="journal article" date="2020" name="mSystems">
        <title>Genome- and Community-Level Interaction Insights into Carbon Utilization and Element Cycling Functions of Hydrothermarchaeota in Hydrothermal Sediment.</title>
        <authorList>
            <person name="Zhou Z."/>
            <person name="Liu Y."/>
            <person name="Xu W."/>
            <person name="Pan J."/>
            <person name="Luo Z.H."/>
            <person name="Li M."/>
        </authorList>
    </citation>
    <scope>NUCLEOTIDE SEQUENCE [LARGE SCALE GENOMIC DNA]</scope>
    <source>
        <strain evidence="1">HyVt-456</strain>
    </source>
</reference>
<dbReference type="Proteomes" id="UP000886005">
    <property type="component" value="Unassembled WGS sequence"/>
</dbReference>
<organism evidence="1">
    <name type="scientific">Caldithrix abyssi</name>
    <dbReference type="NCBI Taxonomy" id="187145"/>
    <lineage>
        <taxon>Bacteria</taxon>
        <taxon>Pseudomonadati</taxon>
        <taxon>Calditrichota</taxon>
        <taxon>Calditrichia</taxon>
        <taxon>Calditrichales</taxon>
        <taxon>Calditrichaceae</taxon>
        <taxon>Caldithrix</taxon>
    </lineage>
</organism>
<accession>A0A7V1LNG4</accession>
<sequence>MKKYQLSTQQKKDFAGIYLLEYMINTPYTPPIFLEGNDQDLEEVLAELMAGGWIEIHNNEKYVPTEKGRKRLKKFMARYSEYLTIFDIYCAVDLEKGEFAFSRWAEFDSDEAFRAYLQEERWDDLRVAVAEYKEMDPVEIVFMSFINEGRFGRSESGWQFDLLLGSVWDDILEICDTAIHWQELGYEDDQGVVPAEDVIEDIIIRGTEIMLELLGEDYNPAPPRHEGDGDAEYVVDEVEMPGYGKKHYKKYLDPGYKSKNWIN</sequence>
<dbReference type="EMBL" id="DRLD01000305">
    <property type="protein sequence ID" value="HED11186.1"/>
    <property type="molecule type" value="Genomic_DNA"/>
</dbReference>
<evidence type="ECO:0000313" key="1">
    <source>
        <dbReference type="EMBL" id="HED11186.1"/>
    </source>
</evidence>
<name>A0A7V1LNG4_CALAY</name>
<gene>
    <name evidence="1" type="ORF">ENJ10_10905</name>
</gene>
<protein>
    <submittedName>
        <fullName evidence="1">Uncharacterized protein</fullName>
    </submittedName>
</protein>
<proteinExistence type="predicted"/>
<dbReference type="AlphaFoldDB" id="A0A7V1LNG4"/>